<accession>A0ABU2E9E4</accession>
<gene>
    <name evidence="1" type="ORF">FEQ00_04939</name>
</gene>
<reference evidence="1 2" key="1">
    <citation type="submission" date="2019-06" db="EMBL/GenBank/DDBJ databases">
        <title>Evolution of Burkholderia multivorans in the lungs of Cystic Fibrosis patients.</title>
        <authorList>
            <person name="Moreira L.M."/>
        </authorList>
    </citation>
    <scope>NUCLEOTIDE SEQUENCE [LARGE SCALE GENOMIC DNA]</scope>
    <source>
        <strain evidence="1 2">VC13239</strain>
    </source>
</reference>
<evidence type="ECO:0000313" key="2">
    <source>
        <dbReference type="Proteomes" id="UP001248067"/>
    </source>
</evidence>
<comment type="caution">
    <text evidence="1">The sequence shown here is derived from an EMBL/GenBank/DDBJ whole genome shotgun (WGS) entry which is preliminary data.</text>
</comment>
<proteinExistence type="predicted"/>
<keyword evidence="2" id="KW-1185">Reference proteome</keyword>
<sequence>MQGLVNQLSQLSIVDRARLTGAYFIIESVDALIQKPETPFAHRSACELQVLRDRAVGRAVRGRQHDARA</sequence>
<dbReference type="Proteomes" id="UP001248067">
    <property type="component" value="Unassembled WGS sequence"/>
</dbReference>
<dbReference type="EMBL" id="VJSY01000043">
    <property type="protein sequence ID" value="MDR8756502.1"/>
    <property type="molecule type" value="Genomic_DNA"/>
</dbReference>
<evidence type="ECO:0000313" key="1">
    <source>
        <dbReference type="EMBL" id="MDR8756502.1"/>
    </source>
</evidence>
<organism evidence="1 2">
    <name type="scientific">Burkholderia pseudomultivorans</name>
    <dbReference type="NCBI Taxonomy" id="1207504"/>
    <lineage>
        <taxon>Bacteria</taxon>
        <taxon>Pseudomonadati</taxon>
        <taxon>Pseudomonadota</taxon>
        <taxon>Betaproteobacteria</taxon>
        <taxon>Burkholderiales</taxon>
        <taxon>Burkholderiaceae</taxon>
        <taxon>Burkholderia</taxon>
        <taxon>Burkholderia cepacia complex</taxon>
    </lineage>
</organism>
<name>A0ABU2E9E4_9BURK</name>
<protein>
    <submittedName>
        <fullName evidence="1">Uncharacterized protein</fullName>
    </submittedName>
</protein>